<sequence>MSTSRTVPSRATELTRSDDDVARIRRAVLVLARRLRQQASGDTLSATEMSVLGRILRGEANTPGRLAKAEHVQPPSMTKVLERIEQLGFIGRRPHPDDGRQQLLSITAQGTEFIERTREQRTRWLSEHIDALSAAERTALGRAVDALEKLADLP</sequence>
<gene>
    <name evidence="2" type="ORF">ABLG96_14660</name>
</gene>
<dbReference type="PRINTS" id="PR00598">
    <property type="entry name" value="HTHMARR"/>
</dbReference>
<name>A0AAU8DK49_9ACTN</name>
<dbReference type="PROSITE" id="PS50995">
    <property type="entry name" value="HTH_MARR_2"/>
    <property type="match status" value="1"/>
</dbReference>
<organism evidence="2">
    <name type="scientific">Nakamurella sp. A5-74</name>
    <dbReference type="NCBI Taxonomy" id="3158264"/>
    <lineage>
        <taxon>Bacteria</taxon>
        <taxon>Bacillati</taxon>
        <taxon>Actinomycetota</taxon>
        <taxon>Actinomycetes</taxon>
        <taxon>Nakamurellales</taxon>
        <taxon>Nakamurellaceae</taxon>
        <taxon>Nakamurella</taxon>
    </lineage>
</organism>
<dbReference type="InterPro" id="IPR052526">
    <property type="entry name" value="HTH-type_Bedaq_tolerance"/>
</dbReference>
<reference evidence="2" key="1">
    <citation type="submission" date="2024-05" db="EMBL/GenBank/DDBJ databases">
        <authorList>
            <person name="Cai S.Y."/>
            <person name="Jin L.M."/>
            <person name="Li H.R."/>
        </authorList>
    </citation>
    <scope>NUCLEOTIDE SEQUENCE</scope>
    <source>
        <strain evidence="2">A5-74</strain>
    </source>
</reference>
<feature type="domain" description="HTH marR-type" evidence="1">
    <location>
        <begin position="17"/>
        <end position="149"/>
    </location>
</feature>
<dbReference type="InterPro" id="IPR036390">
    <property type="entry name" value="WH_DNA-bd_sf"/>
</dbReference>
<dbReference type="InterPro" id="IPR000835">
    <property type="entry name" value="HTH_MarR-typ"/>
</dbReference>
<dbReference type="PANTHER" id="PTHR39515:SF2">
    <property type="entry name" value="HTH-TYPE TRANSCRIPTIONAL REGULATOR RV0880"/>
    <property type="match status" value="1"/>
</dbReference>
<dbReference type="AlphaFoldDB" id="A0AAU8DK49"/>
<dbReference type="SUPFAM" id="SSF46785">
    <property type="entry name" value="Winged helix' DNA-binding domain"/>
    <property type="match status" value="1"/>
</dbReference>
<dbReference type="SMART" id="SM00347">
    <property type="entry name" value="HTH_MARR"/>
    <property type="match status" value="1"/>
</dbReference>
<dbReference type="PANTHER" id="PTHR39515">
    <property type="entry name" value="CONSERVED PROTEIN"/>
    <property type="match status" value="1"/>
</dbReference>
<protein>
    <submittedName>
        <fullName evidence="2">MarR family transcriptional regulator</fullName>
    </submittedName>
</protein>
<evidence type="ECO:0000259" key="1">
    <source>
        <dbReference type="PROSITE" id="PS50995"/>
    </source>
</evidence>
<dbReference type="InterPro" id="IPR036388">
    <property type="entry name" value="WH-like_DNA-bd_sf"/>
</dbReference>
<dbReference type="Gene3D" id="1.10.10.10">
    <property type="entry name" value="Winged helix-like DNA-binding domain superfamily/Winged helix DNA-binding domain"/>
    <property type="match status" value="1"/>
</dbReference>
<proteinExistence type="predicted"/>
<accession>A0AAU8DK49</accession>
<dbReference type="RefSeq" id="WP_353648099.1">
    <property type="nucleotide sequence ID" value="NZ_CP159218.1"/>
</dbReference>
<dbReference type="GO" id="GO:0003700">
    <property type="term" value="F:DNA-binding transcription factor activity"/>
    <property type="evidence" value="ECO:0007669"/>
    <property type="project" value="InterPro"/>
</dbReference>
<evidence type="ECO:0000313" key="2">
    <source>
        <dbReference type="EMBL" id="XCG62484.1"/>
    </source>
</evidence>
<dbReference type="Pfam" id="PF01047">
    <property type="entry name" value="MarR"/>
    <property type="match status" value="1"/>
</dbReference>
<dbReference type="EMBL" id="CP159218">
    <property type="protein sequence ID" value="XCG62484.1"/>
    <property type="molecule type" value="Genomic_DNA"/>
</dbReference>